<dbReference type="PIRSF" id="PIRSF016521">
    <property type="entry name" value="Acyl-CoA_hydro"/>
    <property type="match status" value="1"/>
</dbReference>
<sequence>MLTFKLKSQNNHLADSPFELIIERLPPCCQVKVRLDLDHYYNINAPMNLSSQAPWQAEALFYSDDKGILDLSESNPYHNLSIMELFFKSQPIVCKKAKLSQQLESIPLNPFYDLKISIFKGHSLLGETSVRRYYQLPSISCLDLNFSRAKGRFFYDKTSSQQPAIIVLSGSDGRIEKAQNIAQLLASHGFTTLALAYFGLEGLASHLEKIPLEIIQEAIDYLKKSPYADSIRLGLYGRSKGAEFALLAASHYADFKCLVLNAPSYLCLEGLKQWRNSKTSSWTYQGQELPYHPFLWKDFFQRLIFKKDLKNINHQAVIPVEKINGSLLLLVSKKDEVWDAYGSAITIVNRLQQKRFKYPYQVESYENCGHMMTVAYQPNHRYKKVALEKIMADTNDSWQKTLAFFRNRL</sequence>
<dbReference type="Gene3D" id="3.40.50.1820">
    <property type="entry name" value="alpha/beta hydrolase"/>
    <property type="match status" value="1"/>
</dbReference>
<evidence type="ECO:0000256" key="1">
    <source>
        <dbReference type="ARBA" id="ARBA00006538"/>
    </source>
</evidence>
<dbReference type="PANTHER" id="PTHR10824">
    <property type="entry name" value="ACYL-COENZYME A THIOESTERASE-RELATED"/>
    <property type="match status" value="1"/>
</dbReference>
<feature type="active site" description="Charge relay system" evidence="2">
    <location>
        <position position="239"/>
    </location>
</feature>
<dbReference type="GO" id="GO:0047617">
    <property type="term" value="F:fatty acyl-CoA hydrolase activity"/>
    <property type="evidence" value="ECO:0007669"/>
    <property type="project" value="TreeGrafter"/>
</dbReference>
<dbReference type="EMBL" id="AHSR01000020">
    <property type="protein sequence ID" value="EMC24087.1"/>
    <property type="molecule type" value="Genomic_DNA"/>
</dbReference>
<dbReference type="AlphaFoldDB" id="A0A829BR98"/>
<evidence type="ECO:0000313" key="6">
    <source>
        <dbReference type="Proteomes" id="UP000011676"/>
    </source>
</evidence>
<dbReference type="GO" id="GO:0006637">
    <property type="term" value="P:acyl-CoA metabolic process"/>
    <property type="evidence" value="ECO:0007669"/>
    <property type="project" value="InterPro"/>
</dbReference>
<reference evidence="5 6" key="1">
    <citation type="journal article" date="2013" name="Mol. Biol. Evol.">
        <title>Evolutionary and population genomics of the cavity causing bacteria Streptococcus mutans.</title>
        <authorList>
            <person name="Cornejo O.E."/>
            <person name="Lefebure T."/>
            <person name="Pavinski Bitar P.D."/>
            <person name="Lang P."/>
            <person name="Richards V.P."/>
            <person name="Eilertson K."/>
            <person name="Do T."/>
            <person name="Beighton D."/>
            <person name="Zeng L."/>
            <person name="Ahn S.J."/>
            <person name="Burne R.A."/>
            <person name="Siepel A."/>
            <person name="Bustamante C.D."/>
            <person name="Stanhope M.J."/>
        </authorList>
    </citation>
    <scope>NUCLEOTIDE SEQUENCE [LARGE SCALE GENOMIC DNA]</scope>
    <source>
        <strain evidence="5 6">SM6</strain>
    </source>
</reference>
<gene>
    <name evidence="5" type="ORF">SMU82_05192</name>
</gene>
<feature type="active site" description="Charge relay system" evidence="2">
    <location>
        <position position="370"/>
    </location>
</feature>
<dbReference type="Pfam" id="PF04775">
    <property type="entry name" value="Bile_Hydr_Trans"/>
    <property type="match status" value="1"/>
</dbReference>
<dbReference type="Pfam" id="PF08840">
    <property type="entry name" value="BAAT_C"/>
    <property type="match status" value="1"/>
</dbReference>
<dbReference type="InterPro" id="IPR029058">
    <property type="entry name" value="AB_hydrolase_fold"/>
</dbReference>
<evidence type="ECO:0000256" key="2">
    <source>
        <dbReference type="PIRSR" id="PIRSR016521-1"/>
    </source>
</evidence>
<evidence type="ECO:0000313" key="5">
    <source>
        <dbReference type="EMBL" id="EMC24087.1"/>
    </source>
</evidence>
<name>A0A829BR98_STRMG</name>
<dbReference type="PANTHER" id="PTHR10824:SF4">
    <property type="entry name" value="ACYL-COENZYME A THIOESTERASE 1-LIKE"/>
    <property type="match status" value="1"/>
</dbReference>
<organism evidence="5 6">
    <name type="scientific">Streptococcus mutans SM6</name>
    <dbReference type="NCBI Taxonomy" id="857119"/>
    <lineage>
        <taxon>Bacteria</taxon>
        <taxon>Bacillati</taxon>
        <taxon>Bacillota</taxon>
        <taxon>Bacilli</taxon>
        <taxon>Lactobacillales</taxon>
        <taxon>Streptococcaceae</taxon>
        <taxon>Streptococcus</taxon>
    </lineage>
</organism>
<feature type="domain" description="BAAT/Acyl-CoA thioester hydrolase C-terminal" evidence="4">
    <location>
        <begin position="210"/>
        <end position="409"/>
    </location>
</feature>
<dbReference type="SUPFAM" id="SSF53474">
    <property type="entry name" value="alpha/beta-Hydrolases"/>
    <property type="match status" value="1"/>
</dbReference>
<dbReference type="GO" id="GO:0006631">
    <property type="term" value="P:fatty acid metabolic process"/>
    <property type="evidence" value="ECO:0007669"/>
    <property type="project" value="TreeGrafter"/>
</dbReference>
<accession>A0A829BR98</accession>
<feature type="active site" description="Charge relay system" evidence="2">
    <location>
        <position position="335"/>
    </location>
</feature>
<protein>
    <submittedName>
        <fullName evidence="5">Putative thioesterase</fullName>
    </submittedName>
</protein>
<dbReference type="RefSeq" id="WP_002283426.1">
    <property type="nucleotide sequence ID" value="NZ_AHSR01000020.1"/>
</dbReference>
<dbReference type="InterPro" id="IPR014940">
    <property type="entry name" value="BAAT_C"/>
</dbReference>
<comment type="similarity">
    <text evidence="1">Belongs to the C/M/P thioester hydrolase family.</text>
</comment>
<feature type="domain" description="Acyl-CoA thioester hydrolase/bile acid-CoA amino acid N-acetyltransferase" evidence="3">
    <location>
        <begin position="15"/>
        <end position="144"/>
    </location>
</feature>
<comment type="caution">
    <text evidence="5">The sequence shown here is derived from an EMBL/GenBank/DDBJ whole genome shotgun (WGS) entry which is preliminary data.</text>
</comment>
<dbReference type="InterPro" id="IPR006862">
    <property type="entry name" value="Thio_Ohase/aa_AcTrfase"/>
</dbReference>
<proteinExistence type="inferred from homology"/>
<dbReference type="Proteomes" id="UP000011676">
    <property type="component" value="Unassembled WGS sequence"/>
</dbReference>
<evidence type="ECO:0000259" key="3">
    <source>
        <dbReference type="Pfam" id="PF04775"/>
    </source>
</evidence>
<dbReference type="InterPro" id="IPR042490">
    <property type="entry name" value="Thio_Ohase/BAAT_N"/>
</dbReference>
<evidence type="ECO:0000259" key="4">
    <source>
        <dbReference type="Pfam" id="PF08840"/>
    </source>
</evidence>
<dbReference type="Gene3D" id="2.60.40.2240">
    <property type="entry name" value="Acyl-CoA thioester hydrolase/BAAT N-terminal domain"/>
    <property type="match status" value="1"/>
</dbReference>
<dbReference type="InterPro" id="IPR016662">
    <property type="entry name" value="Acyl-CoA_thioEstase_long-chain"/>
</dbReference>